<name>A0A2I8VIN5_9EURY</name>
<dbReference type="AlphaFoldDB" id="A0A2I8VIN5"/>
<dbReference type="EMBL" id="CP026309">
    <property type="protein sequence ID" value="AUV81796.1"/>
    <property type="molecule type" value="Genomic_DNA"/>
</dbReference>
<dbReference type="Proteomes" id="UP000236584">
    <property type="component" value="Chromosome"/>
</dbReference>
<dbReference type="Gene3D" id="1.10.10.10">
    <property type="entry name" value="Winged helix-like DNA-binding domain superfamily/Winged helix DNA-binding domain"/>
    <property type="match status" value="1"/>
</dbReference>
<evidence type="ECO:0000313" key="5">
    <source>
        <dbReference type="EMBL" id="AUV81796.1"/>
    </source>
</evidence>
<dbReference type="InterPro" id="IPR036388">
    <property type="entry name" value="WH-like_DNA-bd_sf"/>
</dbReference>
<keyword evidence="6" id="KW-1185">Reference proteome</keyword>
<dbReference type="InterPro" id="IPR056529">
    <property type="entry name" value="HVO_2928_N"/>
</dbReference>
<evidence type="ECO:0000259" key="3">
    <source>
        <dbReference type="Pfam" id="PF04967"/>
    </source>
</evidence>
<dbReference type="PANTHER" id="PTHR34236">
    <property type="entry name" value="DIMETHYL SULFOXIDE REDUCTASE TRANSCRIPTIONAL ACTIVATOR"/>
    <property type="match status" value="1"/>
</dbReference>
<dbReference type="InterPro" id="IPR007050">
    <property type="entry name" value="HTH_bacterioopsin"/>
</dbReference>
<evidence type="ECO:0000256" key="2">
    <source>
        <dbReference type="ARBA" id="ARBA00023163"/>
    </source>
</evidence>
<dbReference type="OrthoDB" id="198846at2157"/>
<evidence type="ECO:0000259" key="4">
    <source>
        <dbReference type="Pfam" id="PF24281"/>
    </source>
</evidence>
<reference evidence="5 6" key="1">
    <citation type="submission" date="2018-01" db="EMBL/GenBank/DDBJ databases">
        <title>Complete genome sequence of Salinigranum rubrum GX10T, an extremely halophilic archaeon isolated from a marine solar saltern.</title>
        <authorList>
            <person name="Han S."/>
        </authorList>
    </citation>
    <scope>NUCLEOTIDE SEQUENCE [LARGE SCALE GENOMIC DNA]</scope>
    <source>
        <strain evidence="5 6">GX10</strain>
    </source>
</reference>
<dbReference type="KEGG" id="srub:C2R22_09155"/>
<dbReference type="GeneID" id="35592255"/>
<keyword evidence="2" id="KW-0804">Transcription</keyword>
<dbReference type="Pfam" id="PF24281">
    <property type="entry name" value="HVO_2928_N"/>
    <property type="match status" value="1"/>
</dbReference>
<dbReference type="PANTHER" id="PTHR34236:SF1">
    <property type="entry name" value="DIMETHYL SULFOXIDE REDUCTASE TRANSCRIPTIONAL ACTIVATOR"/>
    <property type="match status" value="1"/>
</dbReference>
<evidence type="ECO:0000313" key="6">
    <source>
        <dbReference type="Proteomes" id="UP000236584"/>
    </source>
</evidence>
<proteinExistence type="predicted"/>
<sequence>MREFVFTVEYERGADDLMDLFIEFPDLHARTPSIHATADAVWKLTRVTGPDEALAAFDDRLPEVSRCVDVVGMCGCPVVEWEYEVLSSTPGSRIVYSCQRESGDARSIPYVAAKHVGDGLLMQAERRGNRYRWRLLIGDDDTVSAIYEELREGLRAGLSISVDRLGDASGWVDDGVETDDLVPEQQAALEAAVASGYYETPRRMSVQEIAEALDVPTSTFQYRLTRAEAWLATRFVSRALGGRTSVEVDAETGV</sequence>
<protein>
    <submittedName>
        <fullName evidence="5">Transcriptional regulator</fullName>
    </submittedName>
</protein>
<accession>A0A2I8VIN5</accession>
<gene>
    <name evidence="5" type="ORF">C2R22_09155</name>
</gene>
<organism evidence="5 6">
    <name type="scientific">Salinigranum rubrum</name>
    <dbReference type="NCBI Taxonomy" id="755307"/>
    <lineage>
        <taxon>Archaea</taxon>
        <taxon>Methanobacteriati</taxon>
        <taxon>Methanobacteriota</taxon>
        <taxon>Stenosarchaea group</taxon>
        <taxon>Halobacteria</taxon>
        <taxon>Halobacteriales</taxon>
        <taxon>Haloferacaceae</taxon>
        <taxon>Salinigranum</taxon>
    </lineage>
</organism>
<feature type="domain" description="HVO-2928 N-terminal" evidence="4">
    <location>
        <begin position="3"/>
        <end position="171"/>
    </location>
</feature>
<dbReference type="RefSeq" id="WP_103425484.1">
    <property type="nucleotide sequence ID" value="NZ_CP026309.1"/>
</dbReference>
<dbReference type="Pfam" id="PF04967">
    <property type="entry name" value="HTH_10"/>
    <property type="match status" value="1"/>
</dbReference>
<evidence type="ECO:0000256" key="1">
    <source>
        <dbReference type="ARBA" id="ARBA00023015"/>
    </source>
</evidence>
<feature type="domain" description="HTH bat-type" evidence="3">
    <location>
        <begin position="183"/>
        <end position="231"/>
    </location>
</feature>
<keyword evidence="1" id="KW-0805">Transcription regulation</keyword>